<sequence length="309" mass="35039">MAELRPGHVARLPARSGLRAPPTLLDKRGRPEPGSPQTAAEMFNSLLRDVEDDPFVSDPFRAHSEHMRHMMRSFSDPFGHGFMPSLTDGRDRQHRPGRGQPGTNVALRDNHRDNDFFRNPFAMMDNMMMGMRNRMEDVHRNIDNVSTDPSTHSFSSSSVMTYSKVGNDPPKVFQASSQTRQAPGGIREIRRSVKDSESGLEKMSIGHHINDRAHVVERKRNHRTGEQELNQDFQNMDESEAQAFDDEWRQEVSKFHPSAPMSHLEAPKPRAVHRAAIAGPENSRRVKKSGGEKSHYTELQVQGTSMKEK</sequence>
<dbReference type="Pfam" id="PF10248">
    <property type="entry name" value="Mlf1IP"/>
    <property type="match status" value="1"/>
</dbReference>
<evidence type="ECO:0000313" key="6">
    <source>
        <dbReference type="Ensembl" id="ENSDCDP00010049923.1"/>
    </source>
</evidence>
<evidence type="ECO:0000256" key="5">
    <source>
        <dbReference type="SAM" id="MobiDB-lite"/>
    </source>
</evidence>
<dbReference type="AlphaFoldDB" id="A0AAY4DX08"/>
<gene>
    <name evidence="6" type="primary">GFM1</name>
</gene>
<feature type="region of interest" description="Disordered" evidence="5">
    <location>
        <begin position="1"/>
        <end position="37"/>
    </location>
</feature>
<dbReference type="Ensembl" id="ENSDCDT00010060339.1">
    <property type="protein sequence ID" value="ENSDCDP00010049923.1"/>
    <property type="gene ID" value="ENSDCDG00010029751.1"/>
</dbReference>
<name>A0AAY4DX08_9TELE</name>
<reference evidence="6" key="2">
    <citation type="submission" date="2025-08" db="UniProtKB">
        <authorList>
            <consortium name="Ensembl"/>
        </authorList>
    </citation>
    <scope>IDENTIFICATION</scope>
</reference>
<feature type="region of interest" description="Disordered" evidence="5">
    <location>
        <begin position="86"/>
        <end position="111"/>
    </location>
</feature>
<evidence type="ECO:0000256" key="3">
    <source>
        <dbReference type="ARBA" id="ARBA00022490"/>
    </source>
</evidence>
<organism evidence="6 7">
    <name type="scientific">Denticeps clupeoides</name>
    <name type="common">denticle herring</name>
    <dbReference type="NCBI Taxonomy" id="299321"/>
    <lineage>
        <taxon>Eukaryota</taxon>
        <taxon>Metazoa</taxon>
        <taxon>Chordata</taxon>
        <taxon>Craniata</taxon>
        <taxon>Vertebrata</taxon>
        <taxon>Euteleostomi</taxon>
        <taxon>Actinopterygii</taxon>
        <taxon>Neopterygii</taxon>
        <taxon>Teleostei</taxon>
        <taxon>Clupei</taxon>
        <taxon>Clupeiformes</taxon>
        <taxon>Denticipitoidei</taxon>
        <taxon>Denticipitidae</taxon>
        <taxon>Denticeps</taxon>
    </lineage>
</organism>
<protein>
    <recommendedName>
        <fullName evidence="8">Myeloid leukemia factor 1</fullName>
    </recommendedName>
</protein>
<proteinExistence type="inferred from homology"/>
<reference evidence="6" key="3">
    <citation type="submission" date="2025-09" db="UniProtKB">
        <authorList>
            <consortium name="Ensembl"/>
        </authorList>
    </citation>
    <scope>IDENTIFICATION</scope>
</reference>
<evidence type="ECO:0000313" key="7">
    <source>
        <dbReference type="Proteomes" id="UP000694580"/>
    </source>
</evidence>
<dbReference type="GO" id="GO:0005737">
    <property type="term" value="C:cytoplasm"/>
    <property type="evidence" value="ECO:0007669"/>
    <property type="project" value="UniProtKB-SubCell"/>
</dbReference>
<feature type="region of interest" description="Disordered" evidence="5">
    <location>
        <begin position="276"/>
        <end position="309"/>
    </location>
</feature>
<dbReference type="Proteomes" id="UP000694580">
    <property type="component" value="Chromosome 19"/>
</dbReference>
<dbReference type="GeneTree" id="ENSGT00550000074911"/>
<evidence type="ECO:0000256" key="2">
    <source>
        <dbReference type="ARBA" id="ARBA00008332"/>
    </source>
</evidence>
<comment type="similarity">
    <text evidence="2">Belongs to the MLF family.</text>
</comment>
<accession>A0AAY4DX08</accession>
<reference evidence="6 7" key="1">
    <citation type="submission" date="2020-06" db="EMBL/GenBank/DDBJ databases">
        <authorList>
            <consortium name="Wellcome Sanger Institute Data Sharing"/>
        </authorList>
    </citation>
    <scope>NUCLEOTIDE SEQUENCE [LARGE SCALE GENOMIC DNA]</scope>
</reference>
<comment type="subcellular location">
    <subcellularLocation>
        <location evidence="1">Cytoplasm</location>
    </subcellularLocation>
</comment>
<feature type="compositionally biased region" description="Polar residues" evidence="5">
    <location>
        <begin position="297"/>
        <end position="309"/>
    </location>
</feature>
<evidence type="ECO:0000256" key="4">
    <source>
        <dbReference type="ARBA" id="ARBA00022553"/>
    </source>
</evidence>
<keyword evidence="7" id="KW-1185">Reference proteome</keyword>
<dbReference type="PANTHER" id="PTHR13105">
    <property type="entry name" value="MYELOID LEUKEMIA FACTOR"/>
    <property type="match status" value="1"/>
</dbReference>
<keyword evidence="3" id="KW-0963">Cytoplasm</keyword>
<evidence type="ECO:0008006" key="8">
    <source>
        <dbReference type="Google" id="ProtNLM"/>
    </source>
</evidence>
<keyword evidence="4" id="KW-0597">Phosphoprotein</keyword>
<evidence type="ECO:0000256" key="1">
    <source>
        <dbReference type="ARBA" id="ARBA00004496"/>
    </source>
</evidence>
<dbReference type="InterPro" id="IPR019376">
    <property type="entry name" value="Myeloid_leukemia_factor"/>
</dbReference>